<dbReference type="EMBL" id="JBJJXI010000189">
    <property type="protein sequence ID" value="KAL3383559.1"/>
    <property type="molecule type" value="Genomic_DNA"/>
</dbReference>
<dbReference type="PROSITE" id="PS50088">
    <property type="entry name" value="ANK_REPEAT"/>
    <property type="match status" value="1"/>
</dbReference>
<dbReference type="Proteomes" id="UP001627154">
    <property type="component" value="Unassembled WGS sequence"/>
</dbReference>
<dbReference type="SUPFAM" id="SSF48403">
    <property type="entry name" value="Ankyrin repeat"/>
    <property type="match status" value="1"/>
</dbReference>
<keyword evidence="1" id="KW-0040">ANK repeat</keyword>
<reference evidence="2 3" key="1">
    <citation type="journal article" date="2024" name="bioRxiv">
        <title>A reference genome for Trichogramma kaykai: A tiny desert-dwelling parasitoid wasp with competing sex-ratio distorters.</title>
        <authorList>
            <person name="Culotta J."/>
            <person name="Lindsey A.R."/>
        </authorList>
    </citation>
    <scope>NUCLEOTIDE SEQUENCE [LARGE SCALE GENOMIC DNA]</scope>
    <source>
        <strain evidence="2 3">KSX58</strain>
    </source>
</reference>
<protein>
    <submittedName>
        <fullName evidence="2">Uncharacterized protein</fullName>
    </submittedName>
</protein>
<organism evidence="2 3">
    <name type="scientific">Trichogramma kaykai</name>
    <dbReference type="NCBI Taxonomy" id="54128"/>
    <lineage>
        <taxon>Eukaryota</taxon>
        <taxon>Metazoa</taxon>
        <taxon>Ecdysozoa</taxon>
        <taxon>Arthropoda</taxon>
        <taxon>Hexapoda</taxon>
        <taxon>Insecta</taxon>
        <taxon>Pterygota</taxon>
        <taxon>Neoptera</taxon>
        <taxon>Endopterygota</taxon>
        <taxon>Hymenoptera</taxon>
        <taxon>Apocrita</taxon>
        <taxon>Proctotrupomorpha</taxon>
        <taxon>Chalcidoidea</taxon>
        <taxon>Trichogrammatidae</taxon>
        <taxon>Trichogramma</taxon>
    </lineage>
</organism>
<dbReference type="PROSITE" id="PS50297">
    <property type="entry name" value="ANK_REP_REGION"/>
    <property type="match status" value="1"/>
</dbReference>
<name>A0ABD2VSH8_9HYME</name>
<dbReference type="InterPro" id="IPR002110">
    <property type="entry name" value="Ankyrin_rpt"/>
</dbReference>
<sequence>MLKKGANPNLANVDGLTPLHTICQRDKDDDLLEKFFETNNNLQQTVQIDALDKLGRTPLQRAVVSFLPHVVDVLLGHGADLSGFVFPTARHFDEGFKSYNIQKISFKLILASGSLTVFEVLENRGYELDQSDALIIMTLFSKYELFKKSACIVEHSTDEKYMTLSSSSTKITMMNASLSLYDLILLRPKDAPKLLTYQDFLEFAHFEQKWYSIIYWQRKNYEIHLCEKLSRGFFRAWALECFMELTHCRLPFECCEMIIDESFMNKDLYDICLSAKGQSSR</sequence>
<evidence type="ECO:0000313" key="3">
    <source>
        <dbReference type="Proteomes" id="UP001627154"/>
    </source>
</evidence>
<proteinExistence type="predicted"/>
<evidence type="ECO:0000256" key="1">
    <source>
        <dbReference type="PROSITE-ProRule" id="PRU00023"/>
    </source>
</evidence>
<gene>
    <name evidence="2" type="ORF">TKK_020547</name>
</gene>
<dbReference type="AlphaFoldDB" id="A0ABD2VSH8"/>
<dbReference type="Gene3D" id="1.25.40.20">
    <property type="entry name" value="Ankyrin repeat-containing domain"/>
    <property type="match status" value="1"/>
</dbReference>
<accession>A0ABD2VSH8</accession>
<evidence type="ECO:0000313" key="2">
    <source>
        <dbReference type="EMBL" id="KAL3383559.1"/>
    </source>
</evidence>
<dbReference type="SMART" id="SM00248">
    <property type="entry name" value="ANK"/>
    <property type="match status" value="2"/>
</dbReference>
<comment type="caution">
    <text evidence="2">The sequence shown here is derived from an EMBL/GenBank/DDBJ whole genome shotgun (WGS) entry which is preliminary data.</text>
</comment>
<keyword evidence="3" id="KW-1185">Reference proteome</keyword>
<dbReference type="InterPro" id="IPR036770">
    <property type="entry name" value="Ankyrin_rpt-contain_sf"/>
</dbReference>
<feature type="repeat" description="ANK" evidence="1">
    <location>
        <begin position="54"/>
        <end position="82"/>
    </location>
</feature>
<dbReference type="Pfam" id="PF12796">
    <property type="entry name" value="Ank_2"/>
    <property type="match status" value="1"/>
</dbReference>